<evidence type="ECO:0000313" key="6">
    <source>
        <dbReference type="EMBL" id="RLJ71332.1"/>
    </source>
</evidence>
<dbReference type="InterPro" id="IPR000595">
    <property type="entry name" value="cNMP-bd_dom"/>
</dbReference>
<dbReference type="OrthoDB" id="9788438at2"/>
<dbReference type="InterPro" id="IPR014710">
    <property type="entry name" value="RmlC-like_jellyroll"/>
</dbReference>
<dbReference type="GO" id="GO:0005829">
    <property type="term" value="C:cytosol"/>
    <property type="evidence" value="ECO:0007669"/>
    <property type="project" value="TreeGrafter"/>
</dbReference>
<evidence type="ECO:0000259" key="5">
    <source>
        <dbReference type="PROSITE" id="PS51063"/>
    </source>
</evidence>
<sequence length="227" mass="25883">MIKEEKLWYLKNLDILSGLSEEELKFLDDNSVGLNVKKGTTIYSPEEKEEFLYFVKRGSVRLYKVDSNGKEITFAILGAGDIFGGISPYDRDMYGEFAVALEDTFICLVNKRVFFSRMSRNPTIMLRLNKFLGLMTYELELRIEELVAKPVLTRLASLLLRLQDRFGDPEGDIKLSLSHRELASLIGATREATTIALNELKDMGAIEIGRKKIKVISRKLLEELSTF</sequence>
<protein>
    <submittedName>
        <fullName evidence="6">CRP/FNR family transcriptional regulator</fullName>
    </submittedName>
</protein>
<keyword evidence="7" id="KW-1185">Reference proteome</keyword>
<evidence type="ECO:0000256" key="3">
    <source>
        <dbReference type="ARBA" id="ARBA00023163"/>
    </source>
</evidence>
<dbReference type="GO" id="GO:0003677">
    <property type="term" value="F:DNA binding"/>
    <property type="evidence" value="ECO:0007669"/>
    <property type="project" value="UniProtKB-KW"/>
</dbReference>
<dbReference type="Pfam" id="PF00027">
    <property type="entry name" value="cNMP_binding"/>
    <property type="match status" value="1"/>
</dbReference>
<dbReference type="InterPro" id="IPR018490">
    <property type="entry name" value="cNMP-bd_dom_sf"/>
</dbReference>
<evidence type="ECO:0000259" key="4">
    <source>
        <dbReference type="PROSITE" id="PS50042"/>
    </source>
</evidence>
<dbReference type="InterPro" id="IPR050397">
    <property type="entry name" value="Env_Response_Regulators"/>
</dbReference>
<comment type="caution">
    <text evidence="6">The sequence shown here is derived from an EMBL/GenBank/DDBJ whole genome shotgun (WGS) entry which is preliminary data.</text>
</comment>
<dbReference type="EMBL" id="RCCJ01000001">
    <property type="protein sequence ID" value="RLJ71332.1"/>
    <property type="molecule type" value="Genomic_DNA"/>
</dbReference>
<evidence type="ECO:0000256" key="1">
    <source>
        <dbReference type="ARBA" id="ARBA00023015"/>
    </source>
</evidence>
<dbReference type="SUPFAM" id="SSF51206">
    <property type="entry name" value="cAMP-binding domain-like"/>
    <property type="match status" value="1"/>
</dbReference>
<gene>
    <name evidence="6" type="ORF">BCF55_1631</name>
</gene>
<keyword evidence="1" id="KW-0805">Transcription regulation</keyword>
<feature type="domain" description="Cyclic nucleotide-binding" evidence="4">
    <location>
        <begin position="15"/>
        <end position="114"/>
    </location>
</feature>
<dbReference type="AlphaFoldDB" id="A0A497XVZ7"/>
<dbReference type="PANTHER" id="PTHR24567:SF74">
    <property type="entry name" value="HTH-TYPE TRANSCRIPTIONAL REGULATOR ARCR"/>
    <property type="match status" value="1"/>
</dbReference>
<proteinExistence type="predicted"/>
<dbReference type="Proteomes" id="UP000267841">
    <property type="component" value="Unassembled WGS sequence"/>
</dbReference>
<dbReference type="Gene3D" id="2.60.120.10">
    <property type="entry name" value="Jelly Rolls"/>
    <property type="match status" value="1"/>
</dbReference>
<organism evidence="6 7">
    <name type="scientific">Hydrogenivirga caldilitoris</name>
    <dbReference type="NCBI Taxonomy" id="246264"/>
    <lineage>
        <taxon>Bacteria</taxon>
        <taxon>Pseudomonadati</taxon>
        <taxon>Aquificota</taxon>
        <taxon>Aquificia</taxon>
        <taxon>Aquificales</taxon>
        <taxon>Aquificaceae</taxon>
        <taxon>Hydrogenivirga</taxon>
    </lineage>
</organism>
<dbReference type="SMART" id="SM00419">
    <property type="entry name" value="HTH_CRP"/>
    <property type="match status" value="1"/>
</dbReference>
<dbReference type="PROSITE" id="PS50042">
    <property type="entry name" value="CNMP_BINDING_3"/>
    <property type="match status" value="1"/>
</dbReference>
<dbReference type="RefSeq" id="WP_121012577.1">
    <property type="nucleotide sequence ID" value="NZ_RCCJ01000001.1"/>
</dbReference>
<keyword evidence="3" id="KW-0804">Transcription</keyword>
<dbReference type="InterPro" id="IPR012318">
    <property type="entry name" value="HTH_CRP"/>
</dbReference>
<dbReference type="Pfam" id="PF13545">
    <property type="entry name" value="HTH_Crp_2"/>
    <property type="match status" value="1"/>
</dbReference>
<dbReference type="InterPro" id="IPR036390">
    <property type="entry name" value="WH_DNA-bd_sf"/>
</dbReference>
<evidence type="ECO:0000256" key="2">
    <source>
        <dbReference type="ARBA" id="ARBA00023125"/>
    </source>
</evidence>
<dbReference type="SMART" id="SM00100">
    <property type="entry name" value="cNMP"/>
    <property type="match status" value="1"/>
</dbReference>
<dbReference type="Gene3D" id="1.10.10.10">
    <property type="entry name" value="Winged helix-like DNA-binding domain superfamily/Winged helix DNA-binding domain"/>
    <property type="match status" value="1"/>
</dbReference>
<keyword evidence="2" id="KW-0238">DNA-binding</keyword>
<feature type="domain" description="HTH crp-type" evidence="5">
    <location>
        <begin position="149"/>
        <end position="219"/>
    </location>
</feature>
<accession>A0A497XVZ7</accession>
<dbReference type="InterPro" id="IPR036388">
    <property type="entry name" value="WH-like_DNA-bd_sf"/>
</dbReference>
<dbReference type="CDD" id="cd00038">
    <property type="entry name" value="CAP_ED"/>
    <property type="match status" value="1"/>
</dbReference>
<evidence type="ECO:0000313" key="7">
    <source>
        <dbReference type="Proteomes" id="UP000267841"/>
    </source>
</evidence>
<dbReference type="PROSITE" id="PS51063">
    <property type="entry name" value="HTH_CRP_2"/>
    <property type="match status" value="1"/>
</dbReference>
<reference evidence="6 7" key="1">
    <citation type="submission" date="2018-10" db="EMBL/GenBank/DDBJ databases">
        <title>Genomic Encyclopedia of Archaeal and Bacterial Type Strains, Phase II (KMG-II): from individual species to whole genera.</title>
        <authorList>
            <person name="Goeker M."/>
        </authorList>
    </citation>
    <scope>NUCLEOTIDE SEQUENCE [LARGE SCALE GENOMIC DNA]</scope>
    <source>
        <strain evidence="6 7">DSM 16510</strain>
    </source>
</reference>
<dbReference type="GO" id="GO:0003700">
    <property type="term" value="F:DNA-binding transcription factor activity"/>
    <property type="evidence" value="ECO:0007669"/>
    <property type="project" value="TreeGrafter"/>
</dbReference>
<dbReference type="SUPFAM" id="SSF46785">
    <property type="entry name" value="Winged helix' DNA-binding domain"/>
    <property type="match status" value="1"/>
</dbReference>
<name>A0A497XVZ7_9AQUI</name>
<dbReference type="PANTHER" id="PTHR24567">
    <property type="entry name" value="CRP FAMILY TRANSCRIPTIONAL REGULATORY PROTEIN"/>
    <property type="match status" value="1"/>
</dbReference>